<evidence type="ECO:0000313" key="2">
    <source>
        <dbReference type="EMBL" id="RLM75357.1"/>
    </source>
</evidence>
<feature type="compositionally biased region" description="Polar residues" evidence="1">
    <location>
        <begin position="1"/>
        <end position="12"/>
    </location>
</feature>
<evidence type="ECO:0000256" key="1">
    <source>
        <dbReference type="SAM" id="MobiDB-lite"/>
    </source>
</evidence>
<gene>
    <name evidence="2" type="ORF">C2845_PM15G11490</name>
</gene>
<feature type="region of interest" description="Disordered" evidence="1">
    <location>
        <begin position="1"/>
        <end position="22"/>
    </location>
</feature>
<organism evidence="2 3">
    <name type="scientific">Panicum miliaceum</name>
    <name type="common">Proso millet</name>
    <name type="synonym">Broomcorn millet</name>
    <dbReference type="NCBI Taxonomy" id="4540"/>
    <lineage>
        <taxon>Eukaryota</taxon>
        <taxon>Viridiplantae</taxon>
        <taxon>Streptophyta</taxon>
        <taxon>Embryophyta</taxon>
        <taxon>Tracheophyta</taxon>
        <taxon>Spermatophyta</taxon>
        <taxon>Magnoliopsida</taxon>
        <taxon>Liliopsida</taxon>
        <taxon>Poales</taxon>
        <taxon>Poaceae</taxon>
        <taxon>PACMAD clade</taxon>
        <taxon>Panicoideae</taxon>
        <taxon>Panicodae</taxon>
        <taxon>Paniceae</taxon>
        <taxon>Panicinae</taxon>
        <taxon>Panicum</taxon>
        <taxon>Panicum sect. Panicum</taxon>
    </lineage>
</organism>
<protein>
    <submittedName>
        <fullName evidence="2">Uncharacterized protein</fullName>
    </submittedName>
</protein>
<accession>A0A3L6QDR7</accession>
<dbReference type="AlphaFoldDB" id="A0A3L6QDR7"/>
<sequence length="66" mass="7435">MSQPSENPSPSDTDVDEVSSIDPMDLYDMDDFLLEQDLLEDLGDNLAAELMDDVEVVRVQVKKSFQ</sequence>
<name>A0A3L6QDR7_PANMI</name>
<dbReference type="EMBL" id="PQIB02000013">
    <property type="protein sequence ID" value="RLM75357.1"/>
    <property type="molecule type" value="Genomic_DNA"/>
</dbReference>
<keyword evidence="3" id="KW-1185">Reference proteome</keyword>
<dbReference type="Proteomes" id="UP000275267">
    <property type="component" value="Unassembled WGS sequence"/>
</dbReference>
<evidence type="ECO:0000313" key="3">
    <source>
        <dbReference type="Proteomes" id="UP000275267"/>
    </source>
</evidence>
<reference evidence="3" key="1">
    <citation type="journal article" date="2019" name="Nat. Commun.">
        <title>The genome of broomcorn millet.</title>
        <authorList>
            <person name="Zou C."/>
            <person name="Miki D."/>
            <person name="Li D."/>
            <person name="Tang Q."/>
            <person name="Xiao L."/>
            <person name="Rajput S."/>
            <person name="Deng P."/>
            <person name="Jia W."/>
            <person name="Huang R."/>
            <person name="Zhang M."/>
            <person name="Sun Y."/>
            <person name="Hu J."/>
            <person name="Fu X."/>
            <person name="Schnable P.S."/>
            <person name="Li F."/>
            <person name="Zhang H."/>
            <person name="Feng B."/>
            <person name="Zhu X."/>
            <person name="Liu R."/>
            <person name="Schnable J.C."/>
            <person name="Zhu J.-K."/>
            <person name="Zhang H."/>
        </authorList>
    </citation>
    <scope>NUCLEOTIDE SEQUENCE [LARGE SCALE GENOMIC DNA]</scope>
</reference>
<proteinExistence type="predicted"/>
<comment type="caution">
    <text evidence="2">The sequence shown here is derived from an EMBL/GenBank/DDBJ whole genome shotgun (WGS) entry which is preliminary data.</text>
</comment>
<feature type="compositionally biased region" description="Acidic residues" evidence="1">
    <location>
        <begin position="13"/>
        <end position="22"/>
    </location>
</feature>